<name>A0ABV0N0J7_9TELE</name>
<keyword evidence="2" id="KW-1185">Reference proteome</keyword>
<proteinExistence type="predicted"/>
<evidence type="ECO:0000313" key="1">
    <source>
        <dbReference type="EMBL" id="MEQ2164912.1"/>
    </source>
</evidence>
<dbReference type="EMBL" id="JAHRIO010020718">
    <property type="protein sequence ID" value="MEQ2164912.1"/>
    <property type="molecule type" value="Genomic_DNA"/>
</dbReference>
<evidence type="ECO:0000313" key="2">
    <source>
        <dbReference type="Proteomes" id="UP001476798"/>
    </source>
</evidence>
<accession>A0ABV0N0J7</accession>
<dbReference type="Proteomes" id="UP001476798">
    <property type="component" value="Unassembled WGS sequence"/>
</dbReference>
<organism evidence="1 2">
    <name type="scientific">Goodea atripinnis</name>
    <dbReference type="NCBI Taxonomy" id="208336"/>
    <lineage>
        <taxon>Eukaryota</taxon>
        <taxon>Metazoa</taxon>
        <taxon>Chordata</taxon>
        <taxon>Craniata</taxon>
        <taxon>Vertebrata</taxon>
        <taxon>Euteleostomi</taxon>
        <taxon>Actinopterygii</taxon>
        <taxon>Neopterygii</taxon>
        <taxon>Teleostei</taxon>
        <taxon>Neoteleostei</taxon>
        <taxon>Acanthomorphata</taxon>
        <taxon>Ovalentaria</taxon>
        <taxon>Atherinomorphae</taxon>
        <taxon>Cyprinodontiformes</taxon>
        <taxon>Goodeidae</taxon>
        <taxon>Goodea</taxon>
    </lineage>
</organism>
<gene>
    <name evidence="1" type="ORF">GOODEAATRI_011702</name>
</gene>
<sequence length="104" mass="11462">MICIHLCLKFPQSLEWALLHNLLKAVVIPAACALFQPHFFLPLNLTSKCLDTVLCEQPSSLPITYLDAPLYGPSRGCSAPPTASSSSCCVGGRRRQTYWDDHLC</sequence>
<protein>
    <recommendedName>
        <fullName evidence="3">Secreted protein</fullName>
    </recommendedName>
</protein>
<evidence type="ECO:0008006" key="3">
    <source>
        <dbReference type="Google" id="ProtNLM"/>
    </source>
</evidence>
<reference evidence="1 2" key="1">
    <citation type="submission" date="2021-06" db="EMBL/GenBank/DDBJ databases">
        <authorList>
            <person name="Palmer J.M."/>
        </authorList>
    </citation>
    <scope>NUCLEOTIDE SEQUENCE [LARGE SCALE GENOMIC DNA]</scope>
    <source>
        <strain evidence="1 2">GA_2019</strain>
        <tissue evidence="1">Muscle</tissue>
    </source>
</reference>
<comment type="caution">
    <text evidence="1">The sequence shown here is derived from an EMBL/GenBank/DDBJ whole genome shotgun (WGS) entry which is preliminary data.</text>
</comment>